<dbReference type="InterPro" id="IPR043138">
    <property type="entry name" value="GGT_lsub"/>
</dbReference>
<evidence type="ECO:0000313" key="3">
    <source>
        <dbReference type="EMBL" id="KAK3170412.1"/>
    </source>
</evidence>
<dbReference type="Gene3D" id="1.10.246.130">
    <property type="match status" value="1"/>
</dbReference>
<dbReference type="GO" id="GO:0036374">
    <property type="term" value="F:glutathione hydrolase activity"/>
    <property type="evidence" value="ECO:0007669"/>
    <property type="project" value="InterPro"/>
</dbReference>
<dbReference type="InterPro" id="IPR043137">
    <property type="entry name" value="GGT_ssub_C"/>
</dbReference>
<dbReference type="PANTHER" id="PTHR11686:SF34">
    <property type="entry name" value="GLUTATHIONE HYDROLASE 1-RELATED"/>
    <property type="match status" value="1"/>
</dbReference>
<organism evidence="3 4">
    <name type="scientific">Dipteronia sinensis</name>
    <dbReference type="NCBI Taxonomy" id="43782"/>
    <lineage>
        <taxon>Eukaryota</taxon>
        <taxon>Viridiplantae</taxon>
        <taxon>Streptophyta</taxon>
        <taxon>Embryophyta</taxon>
        <taxon>Tracheophyta</taxon>
        <taxon>Spermatophyta</taxon>
        <taxon>Magnoliopsida</taxon>
        <taxon>eudicotyledons</taxon>
        <taxon>Gunneridae</taxon>
        <taxon>Pentapetalae</taxon>
        <taxon>rosids</taxon>
        <taxon>malvids</taxon>
        <taxon>Sapindales</taxon>
        <taxon>Sapindaceae</taxon>
        <taxon>Hippocastanoideae</taxon>
        <taxon>Acereae</taxon>
        <taxon>Dipteronia</taxon>
    </lineage>
</organism>
<dbReference type="InterPro" id="IPR000101">
    <property type="entry name" value="GGT_peptidase"/>
</dbReference>
<dbReference type="PANTHER" id="PTHR11686">
    <property type="entry name" value="GAMMA GLUTAMYL TRANSPEPTIDASE"/>
    <property type="match status" value="1"/>
</dbReference>
<feature type="binding site" evidence="1">
    <location>
        <position position="273"/>
    </location>
    <ligand>
        <name>L-glutamate</name>
        <dbReference type="ChEBI" id="CHEBI:29985"/>
    </ligand>
</feature>
<keyword evidence="4" id="KW-1185">Reference proteome</keyword>
<evidence type="ECO:0000256" key="2">
    <source>
        <dbReference type="SAM" id="MobiDB-lite"/>
    </source>
</evidence>
<dbReference type="Gene3D" id="3.60.20.40">
    <property type="match status" value="1"/>
</dbReference>
<comment type="caution">
    <text evidence="3">The sequence shown here is derived from an EMBL/GenBank/DDBJ whole genome shotgun (WGS) entry which is preliminary data.</text>
</comment>
<dbReference type="GO" id="GO:0005886">
    <property type="term" value="C:plasma membrane"/>
    <property type="evidence" value="ECO:0007669"/>
    <property type="project" value="TreeGrafter"/>
</dbReference>
<dbReference type="PRINTS" id="PR01210">
    <property type="entry name" value="GGTRANSPTASE"/>
</dbReference>
<evidence type="ECO:0008006" key="5">
    <source>
        <dbReference type="Google" id="ProtNLM"/>
    </source>
</evidence>
<evidence type="ECO:0000313" key="4">
    <source>
        <dbReference type="Proteomes" id="UP001281410"/>
    </source>
</evidence>
<dbReference type="InterPro" id="IPR029055">
    <property type="entry name" value="Ntn_hydrolases_N"/>
</dbReference>
<feature type="region of interest" description="Disordered" evidence="2">
    <location>
        <begin position="194"/>
        <end position="228"/>
    </location>
</feature>
<reference evidence="3" key="1">
    <citation type="journal article" date="2023" name="Plant J.">
        <title>Genome sequences and population genomics provide insights into the demographic history, inbreeding, and mutation load of two 'living fossil' tree species of Dipteronia.</title>
        <authorList>
            <person name="Feng Y."/>
            <person name="Comes H.P."/>
            <person name="Chen J."/>
            <person name="Zhu S."/>
            <person name="Lu R."/>
            <person name="Zhang X."/>
            <person name="Li P."/>
            <person name="Qiu J."/>
            <person name="Olsen K.M."/>
            <person name="Qiu Y."/>
        </authorList>
    </citation>
    <scope>NUCLEOTIDE SEQUENCE</scope>
    <source>
        <strain evidence="3">NBL</strain>
    </source>
</reference>
<protein>
    <recommendedName>
        <fullName evidence="5">Gamma-glutamyltransferase</fullName>
    </recommendedName>
</protein>
<dbReference type="Pfam" id="PF01019">
    <property type="entry name" value="G_glu_transpept"/>
    <property type="match status" value="1"/>
</dbReference>
<sequence>MAPTSSLNSLNRAPKNRLEVSVGRHGVVATDDGRCSKIGMDVLREGGHAVDASVAAYDGNATLKKSGTPLWQFPVNLQAFKKLGCNTESYHGKGLSGQLWILLVGDSRMNLGDPDFVDLSKVLSDMLSPKFTATLKKAINDNRTFDASHYGDRLAALIVTLLEKLKQYMFFVCGSFCNIACTFACQAGQEQQKQTQKETKQTNNTEPRTQKQRRISKPEYSGQTSQKYSPCNTIAKYRNIPYIRTGKSPLSSMSPTIVLKDGKLKAVLGASGGANIIAGTTEVFLNHFALKMDPLSSVMTPRVYHQNWTAVSGDHFEVPADIRASLKKGGHVLESIPGATSVCQLIVQESETNKGNGGVGRLVGVLVTQEKEGFLLVFDNL</sequence>
<dbReference type="SUPFAM" id="SSF56235">
    <property type="entry name" value="N-terminal nucleophile aminohydrolases (Ntn hydrolases)"/>
    <property type="match status" value="2"/>
</dbReference>
<evidence type="ECO:0000256" key="1">
    <source>
        <dbReference type="PIRSR" id="PIRSR600101-2"/>
    </source>
</evidence>
<name>A0AAE0DHA5_9ROSI</name>
<feature type="binding site" evidence="1">
    <location>
        <begin position="251"/>
        <end position="252"/>
    </location>
    <ligand>
        <name>L-glutamate</name>
        <dbReference type="ChEBI" id="CHEBI:29985"/>
    </ligand>
</feature>
<proteinExistence type="predicted"/>
<dbReference type="GO" id="GO:0006751">
    <property type="term" value="P:glutathione catabolic process"/>
    <property type="evidence" value="ECO:0007669"/>
    <property type="project" value="InterPro"/>
</dbReference>
<accession>A0AAE0DHA5</accession>
<dbReference type="AlphaFoldDB" id="A0AAE0DHA5"/>
<dbReference type="EMBL" id="JANJYJ010000962">
    <property type="protein sequence ID" value="KAK3170412.1"/>
    <property type="molecule type" value="Genomic_DNA"/>
</dbReference>
<gene>
    <name evidence="3" type="ORF">Dsin_000209</name>
</gene>
<dbReference type="Proteomes" id="UP001281410">
    <property type="component" value="Unassembled WGS sequence"/>
</dbReference>